<evidence type="ECO:0000313" key="3">
    <source>
        <dbReference type="EMBL" id="MDN4614288.1"/>
    </source>
</evidence>
<reference evidence="3" key="1">
    <citation type="submission" date="2023-06" db="EMBL/GenBank/DDBJ databases">
        <title>MT1 and MT2 Draft Genomes of Novel Species.</title>
        <authorList>
            <person name="Venkateswaran K."/>
        </authorList>
    </citation>
    <scope>NUCLEOTIDE SEQUENCE</scope>
    <source>
        <strain evidence="3">F6_8S_P_1B</strain>
    </source>
</reference>
<feature type="compositionally biased region" description="Low complexity" evidence="1">
    <location>
        <begin position="199"/>
        <end position="209"/>
    </location>
</feature>
<dbReference type="Gene3D" id="2.60.40.2240">
    <property type="entry name" value="Acyl-CoA thioester hydrolase/BAAT N-terminal domain"/>
    <property type="match status" value="1"/>
</dbReference>
<dbReference type="RefSeq" id="WP_301211344.1">
    <property type="nucleotide sequence ID" value="NZ_JAROCF010000001.1"/>
</dbReference>
<feature type="domain" description="Acyl-CoA thioester hydrolase/bile acid-CoA amino acid N-acetyltransferase" evidence="2">
    <location>
        <begin position="70"/>
        <end position="172"/>
    </location>
</feature>
<evidence type="ECO:0000256" key="1">
    <source>
        <dbReference type="SAM" id="MobiDB-lite"/>
    </source>
</evidence>
<feature type="region of interest" description="Disordered" evidence="1">
    <location>
        <begin position="199"/>
        <end position="221"/>
    </location>
</feature>
<evidence type="ECO:0000259" key="2">
    <source>
        <dbReference type="Pfam" id="PF04775"/>
    </source>
</evidence>
<evidence type="ECO:0000313" key="4">
    <source>
        <dbReference type="Proteomes" id="UP001174208"/>
    </source>
</evidence>
<dbReference type="Gene3D" id="3.40.50.1820">
    <property type="entry name" value="alpha/beta hydrolase"/>
    <property type="match status" value="1"/>
</dbReference>
<dbReference type="InterPro" id="IPR029058">
    <property type="entry name" value="AB_hydrolase_fold"/>
</dbReference>
<dbReference type="Pfam" id="PF04775">
    <property type="entry name" value="Bile_Hydr_Trans"/>
    <property type="match status" value="1"/>
</dbReference>
<proteinExistence type="predicted"/>
<dbReference type="Proteomes" id="UP001174208">
    <property type="component" value="Unassembled WGS sequence"/>
</dbReference>
<organism evidence="3 4">
    <name type="scientific">Leifsonia williamsii</name>
    <dbReference type="NCBI Taxonomy" id="3035919"/>
    <lineage>
        <taxon>Bacteria</taxon>
        <taxon>Bacillati</taxon>
        <taxon>Actinomycetota</taxon>
        <taxon>Actinomycetes</taxon>
        <taxon>Micrococcales</taxon>
        <taxon>Microbacteriaceae</taxon>
        <taxon>Leifsonia</taxon>
    </lineage>
</organism>
<gene>
    <name evidence="3" type="ORF">P5G50_07480</name>
</gene>
<dbReference type="SUPFAM" id="SSF53474">
    <property type="entry name" value="alpha/beta-Hydrolases"/>
    <property type="match status" value="1"/>
</dbReference>
<dbReference type="InterPro" id="IPR006862">
    <property type="entry name" value="Thio_Ohase/aa_AcTrfase"/>
</dbReference>
<accession>A0ABT8KA04</accession>
<protein>
    <submittedName>
        <fullName evidence="3">Acyl-CoA thioesterase/BAAT N-terminal domain-containing protein</fullName>
    </submittedName>
</protein>
<dbReference type="EMBL" id="JAROCF010000001">
    <property type="protein sequence ID" value="MDN4614288.1"/>
    <property type="molecule type" value="Genomic_DNA"/>
</dbReference>
<sequence length="467" mass="48792">MRRGSGGGAERRRPPRGGRPRRARLVRLVVAVAVALGLTALAGCAPTDSGGFGPRFVTPPLIRYSSVLWPVPLQLVGAEPGSRLRLSASVTTDRGTWGSSATYTVPANGTLDLATARPQLAPFREPDSIGLYWSLRGPELSGRDLARQWMRETLPVRLTASAGDRVVAERTFRLQGLAADLRPRTVYTRDLVAAEVQADGGDAAPGSPGSTPPVLPRQTHEDQPIGRYWGAATLERPVTPAVLMFDDTSPGASGSFVAPVLAQLGASVFVLPVTGDGDGVLLSSVVDAGTVDAVLDWLGQRADVDPRKLFVYGTGASEQLALWAANRFGSRFEGVFAAGGVPALVCTPSGASPVVEQGTDWPCRVAPAPVTPASMFRLDHVPGAVVLACAEHDEVLPEACSWQQALATGRVSANGSTSLVADAAHAITVPPGLPIALPEGALAQPTEQARIAFWDAVGRVVLRAARS</sequence>
<feature type="region of interest" description="Disordered" evidence="1">
    <location>
        <begin position="1"/>
        <end position="21"/>
    </location>
</feature>
<comment type="caution">
    <text evidence="3">The sequence shown here is derived from an EMBL/GenBank/DDBJ whole genome shotgun (WGS) entry which is preliminary data.</text>
</comment>
<keyword evidence="4" id="KW-1185">Reference proteome</keyword>
<dbReference type="InterPro" id="IPR042490">
    <property type="entry name" value="Thio_Ohase/BAAT_N"/>
</dbReference>
<name>A0ABT8KA04_9MICO</name>